<accession>A0AAU8K1V0</accession>
<dbReference type="RefSeq" id="WP_354642910.1">
    <property type="nucleotide sequence ID" value="NZ_CP159872.1"/>
</dbReference>
<organism evidence="5">
    <name type="scientific">Kitasatospora camelliae</name>
    <dbReference type="NCBI Taxonomy" id="3156397"/>
    <lineage>
        <taxon>Bacteria</taxon>
        <taxon>Bacillati</taxon>
        <taxon>Actinomycetota</taxon>
        <taxon>Actinomycetes</taxon>
        <taxon>Kitasatosporales</taxon>
        <taxon>Streptomycetaceae</taxon>
        <taxon>Kitasatospora</taxon>
    </lineage>
</organism>
<protein>
    <submittedName>
        <fullName evidence="5">GntR family transcriptional regulator</fullName>
    </submittedName>
</protein>
<keyword evidence="2" id="KW-0238">DNA-binding</keyword>
<evidence type="ECO:0000256" key="1">
    <source>
        <dbReference type="ARBA" id="ARBA00023015"/>
    </source>
</evidence>
<dbReference type="InterPro" id="IPR028978">
    <property type="entry name" value="Chorismate_lyase_/UTRA_dom_sf"/>
</dbReference>
<dbReference type="PRINTS" id="PR00035">
    <property type="entry name" value="HTHGNTR"/>
</dbReference>
<dbReference type="PANTHER" id="PTHR44846">
    <property type="entry name" value="MANNOSYL-D-GLYCERATE TRANSPORT/METABOLISM SYSTEM REPRESSOR MNGR-RELATED"/>
    <property type="match status" value="1"/>
</dbReference>
<name>A0AAU8K1V0_9ACTN</name>
<dbReference type="CDD" id="cd07377">
    <property type="entry name" value="WHTH_GntR"/>
    <property type="match status" value="1"/>
</dbReference>
<dbReference type="EMBL" id="CP159872">
    <property type="protein sequence ID" value="XCM81980.1"/>
    <property type="molecule type" value="Genomic_DNA"/>
</dbReference>
<dbReference type="InterPro" id="IPR036388">
    <property type="entry name" value="WH-like_DNA-bd_sf"/>
</dbReference>
<dbReference type="Pfam" id="PF00392">
    <property type="entry name" value="GntR"/>
    <property type="match status" value="1"/>
</dbReference>
<dbReference type="InterPro" id="IPR036390">
    <property type="entry name" value="WH_DNA-bd_sf"/>
</dbReference>
<dbReference type="GO" id="GO:0003700">
    <property type="term" value="F:DNA-binding transcription factor activity"/>
    <property type="evidence" value="ECO:0007669"/>
    <property type="project" value="InterPro"/>
</dbReference>
<dbReference type="Gene3D" id="3.40.1410.10">
    <property type="entry name" value="Chorismate lyase-like"/>
    <property type="match status" value="1"/>
</dbReference>
<dbReference type="SUPFAM" id="SSF64288">
    <property type="entry name" value="Chorismate lyase-like"/>
    <property type="match status" value="1"/>
</dbReference>
<dbReference type="KEGG" id="kcm:ABWK59_25305"/>
<dbReference type="PANTHER" id="PTHR44846:SF17">
    <property type="entry name" value="GNTR-FAMILY TRANSCRIPTIONAL REGULATOR"/>
    <property type="match status" value="1"/>
</dbReference>
<evidence type="ECO:0000256" key="2">
    <source>
        <dbReference type="ARBA" id="ARBA00023125"/>
    </source>
</evidence>
<proteinExistence type="predicted"/>
<dbReference type="GO" id="GO:0045892">
    <property type="term" value="P:negative regulation of DNA-templated transcription"/>
    <property type="evidence" value="ECO:0007669"/>
    <property type="project" value="TreeGrafter"/>
</dbReference>
<dbReference type="InterPro" id="IPR000524">
    <property type="entry name" value="Tscrpt_reg_HTH_GntR"/>
</dbReference>
<evidence type="ECO:0000259" key="4">
    <source>
        <dbReference type="PROSITE" id="PS50949"/>
    </source>
</evidence>
<dbReference type="SUPFAM" id="SSF46785">
    <property type="entry name" value="Winged helix' DNA-binding domain"/>
    <property type="match status" value="1"/>
</dbReference>
<evidence type="ECO:0000256" key="3">
    <source>
        <dbReference type="ARBA" id="ARBA00023163"/>
    </source>
</evidence>
<dbReference type="InterPro" id="IPR011663">
    <property type="entry name" value="UTRA"/>
</dbReference>
<reference evidence="5" key="1">
    <citation type="submission" date="2024-06" db="EMBL/GenBank/DDBJ databases">
        <title>The genome sequences of Kitasatospora sp. strain HUAS MG31.</title>
        <authorList>
            <person name="Mo P."/>
        </authorList>
    </citation>
    <scope>NUCLEOTIDE SEQUENCE</scope>
    <source>
        <strain evidence="5">HUAS MG31</strain>
    </source>
</reference>
<evidence type="ECO:0000313" key="5">
    <source>
        <dbReference type="EMBL" id="XCM81980.1"/>
    </source>
</evidence>
<gene>
    <name evidence="5" type="ORF">ABWK59_25305</name>
</gene>
<keyword evidence="1" id="KW-0805">Transcription regulation</keyword>
<sequence>MTVRYLHVADDLRRRIMTGVIPADSMLPPEQELAIEYQVGKPTLRRALEVLQGEGFVEKFHGRGNFARQPFQRTTYLAGWRPADRGDGGGATGIEIAVQEVQARRYVSSLLKVPEGTPLVEYAILAEQDGMPRSWARVYLPAELSVTRLVEARSPWGDDITELLTSAGIQFVVTTERITARAPDAEEMRALRIAAWTSVLAIERSLIDISGRVVETILLTLPGDRAEVRLAAPAAFGTEAGR</sequence>
<dbReference type="PROSITE" id="PS50949">
    <property type="entry name" value="HTH_GNTR"/>
    <property type="match status" value="1"/>
</dbReference>
<dbReference type="SMART" id="SM00345">
    <property type="entry name" value="HTH_GNTR"/>
    <property type="match status" value="1"/>
</dbReference>
<feature type="domain" description="HTH gntR-type" evidence="4">
    <location>
        <begin position="2"/>
        <end position="70"/>
    </location>
</feature>
<dbReference type="Gene3D" id="1.10.10.10">
    <property type="entry name" value="Winged helix-like DNA-binding domain superfamily/Winged helix DNA-binding domain"/>
    <property type="match status" value="1"/>
</dbReference>
<dbReference type="Pfam" id="PF07702">
    <property type="entry name" value="UTRA"/>
    <property type="match status" value="1"/>
</dbReference>
<dbReference type="InterPro" id="IPR050679">
    <property type="entry name" value="Bact_HTH_transcr_reg"/>
</dbReference>
<keyword evidence="3" id="KW-0804">Transcription</keyword>
<dbReference type="SMART" id="SM00866">
    <property type="entry name" value="UTRA"/>
    <property type="match status" value="1"/>
</dbReference>
<dbReference type="GO" id="GO:0003677">
    <property type="term" value="F:DNA binding"/>
    <property type="evidence" value="ECO:0007669"/>
    <property type="project" value="UniProtKB-KW"/>
</dbReference>
<dbReference type="AlphaFoldDB" id="A0AAU8K1V0"/>